<evidence type="ECO:0000313" key="2">
    <source>
        <dbReference type="EMBL" id="AAZ25858.1"/>
    </source>
</evidence>
<sequence length="88" mass="9713">MSKVIKALEKMGQDSSLDNELAITLLLTSLKINTNQIESIINNDIASLKQELDICPDIKCFIIPAEDDDETNDEQESADESNNLAIGF</sequence>
<name>Q489F9_COLP3</name>
<feature type="region of interest" description="Disordered" evidence="1">
    <location>
        <begin position="65"/>
        <end position="88"/>
    </location>
</feature>
<dbReference type="HOGENOM" id="CLU_179354_0_0_6"/>
<evidence type="ECO:0000256" key="1">
    <source>
        <dbReference type="SAM" id="MobiDB-lite"/>
    </source>
</evidence>
<proteinExistence type="predicted"/>
<dbReference type="Proteomes" id="UP000000547">
    <property type="component" value="Chromosome"/>
</dbReference>
<accession>Q489F9</accession>
<feature type="compositionally biased region" description="Acidic residues" evidence="1">
    <location>
        <begin position="65"/>
        <end position="79"/>
    </location>
</feature>
<protein>
    <submittedName>
        <fullName evidence="2">Uncharacterized protein</fullName>
    </submittedName>
</protein>
<reference evidence="2" key="1">
    <citation type="journal article" date="2005" name="Proc. Natl. Acad. Sci. U.S.A.">
        <title>The psychrophilic lifestyle as revealed by the genome sequence of Colwellia psychrerythraea 34H through genomic and proteomic analyses.</title>
        <authorList>
            <person name="Methe B.A."/>
            <person name="Nelson K.E."/>
            <person name="Deming J.W."/>
            <person name="Momen B."/>
            <person name="Melamud E."/>
            <person name="Zhang X."/>
            <person name="Moult J."/>
            <person name="Madupu R."/>
            <person name="Nelson W.C."/>
            <person name="Dodson R.J."/>
            <person name="Brinkac L.M."/>
            <person name="Daugherty S.C."/>
            <person name="Durkin A.S."/>
            <person name="DeBoy R.T."/>
            <person name="Kolonay J.F."/>
            <person name="Sullivan S.A."/>
            <person name="Zhou L."/>
            <person name="Davidsen T.M."/>
            <person name="Wu M."/>
            <person name="Huston A.L."/>
            <person name="Lewis M."/>
            <person name="Weaver B."/>
            <person name="Weidman J.F."/>
            <person name="Khouri H."/>
            <person name="Utterback T.R."/>
            <person name="Feldblyum T.V."/>
            <person name="Fraser C.M."/>
        </authorList>
    </citation>
    <scope>NUCLEOTIDE SEQUENCE [LARGE SCALE GENOMIC DNA]</scope>
    <source>
        <strain evidence="2">34H</strain>
    </source>
</reference>
<organism evidence="2 3">
    <name type="scientific">Colwellia psychrerythraea (strain 34H / ATCC BAA-681)</name>
    <name type="common">Vibrio psychroerythus</name>
    <dbReference type="NCBI Taxonomy" id="167879"/>
    <lineage>
        <taxon>Bacteria</taxon>
        <taxon>Pseudomonadati</taxon>
        <taxon>Pseudomonadota</taxon>
        <taxon>Gammaproteobacteria</taxon>
        <taxon>Alteromonadales</taxon>
        <taxon>Colwelliaceae</taxon>
        <taxon>Colwellia</taxon>
    </lineage>
</organism>
<evidence type="ECO:0000313" key="3">
    <source>
        <dbReference type="Proteomes" id="UP000000547"/>
    </source>
</evidence>
<gene>
    <name evidence="2" type="ordered locus">CPS_0547</name>
</gene>
<dbReference type="EMBL" id="CP000083">
    <property type="protein sequence ID" value="AAZ25858.1"/>
    <property type="molecule type" value="Genomic_DNA"/>
</dbReference>
<dbReference type="KEGG" id="cps:CPS_0547"/>
<dbReference type="STRING" id="167879.CPS_0547"/>
<dbReference type="RefSeq" id="WP_011041408.1">
    <property type="nucleotide sequence ID" value="NC_003910.7"/>
</dbReference>
<dbReference type="AlphaFoldDB" id="Q489F9"/>